<protein>
    <submittedName>
        <fullName evidence="1">Uncharacterized protein</fullName>
    </submittedName>
</protein>
<dbReference type="EMBL" id="BK032775">
    <property type="protein sequence ID" value="DAF59694.1"/>
    <property type="molecule type" value="Genomic_DNA"/>
</dbReference>
<sequence>MKPTDIITIVVVEPSLKSIRAWMLIVQFLPLLHFGVQDSQEFPAIRPILHIYHYMLYLIPK</sequence>
<evidence type="ECO:0000313" key="1">
    <source>
        <dbReference type="EMBL" id="DAF59694.1"/>
    </source>
</evidence>
<organism evidence="1">
    <name type="scientific">Siphoviridae sp. ct0Wl9</name>
    <dbReference type="NCBI Taxonomy" id="2827763"/>
    <lineage>
        <taxon>Viruses</taxon>
        <taxon>Duplodnaviria</taxon>
        <taxon>Heunggongvirae</taxon>
        <taxon>Uroviricota</taxon>
        <taxon>Caudoviricetes</taxon>
    </lineage>
</organism>
<proteinExistence type="predicted"/>
<reference evidence="1" key="1">
    <citation type="journal article" date="2021" name="Proc. Natl. Acad. Sci. U.S.A.">
        <title>A Catalog of Tens of Thousands of Viruses from Human Metagenomes Reveals Hidden Associations with Chronic Diseases.</title>
        <authorList>
            <person name="Tisza M.J."/>
            <person name="Buck C.B."/>
        </authorList>
    </citation>
    <scope>NUCLEOTIDE SEQUENCE</scope>
    <source>
        <strain evidence="1">Ct0Wl9</strain>
    </source>
</reference>
<name>A0A8S5T8X8_9CAUD</name>
<accession>A0A8S5T8X8</accession>